<evidence type="ECO:0000313" key="9">
    <source>
        <dbReference type="Proteomes" id="UP000235682"/>
    </source>
</evidence>
<name>A0A2N6SNB3_9LACT</name>
<feature type="transmembrane region" description="Helical" evidence="7">
    <location>
        <begin position="119"/>
        <end position="149"/>
    </location>
</feature>
<feature type="transmembrane region" description="Helical" evidence="7">
    <location>
        <begin position="12"/>
        <end position="31"/>
    </location>
</feature>
<feature type="transmembrane region" description="Helical" evidence="7">
    <location>
        <begin position="246"/>
        <end position="265"/>
    </location>
</feature>
<dbReference type="GO" id="GO:0010043">
    <property type="term" value="P:response to zinc ion"/>
    <property type="evidence" value="ECO:0007669"/>
    <property type="project" value="TreeGrafter"/>
</dbReference>
<dbReference type="Pfam" id="PF00950">
    <property type="entry name" value="ABC-3"/>
    <property type="match status" value="1"/>
</dbReference>
<comment type="similarity">
    <text evidence="2 6">Belongs to the ABC-3 integral membrane protein family.</text>
</comment>
<evidence type="ECO:0000313" key="8">
    <source>
        <dbReference type="EMBL" id="PMC58549.1"/>
    </source>
</evidence>
<feature type="transmembrane region" description="Helical" evidence="7">
    <location>
        <begin position="175"/>
        <end position="203"/>
    </location>
</feature>
<evidence type="ECO:0000256" key="2">
    <source>
        <dbReference type="ARBA" id="ARBA00008034"/>
    </source>
</evidence>
<dbReference type="Gene3D" id="1.10.3470.10">
    <property type="entry name" value="ABC transporter involved in vitamin B12 uptake, BtuC"/>
    <property type="match status" value="1"/>
</dbReference>
<dbReference type="InterPro" id="IPR037294">
    <property type="entry name" value="ABC_BtuC-like"/>
</dbReference>
<evidence type="ECO:0000256" key="1">
    <source>
        <dbReference type="ARBA" id="ARBA00004141"/>
    </source>
</evidence>
<dbReference type="OrthoDB" id="9798540at2"/>
<keyword evidence="4 7" id="KW-1133">Transmembrane helix</keyword>
<evidence type="ECO:0000256" key="4">
    <source>
        <dbReference type="ARBA" id="ARBA00022989"/>
    </source>
</evidence>
<dbReference type="PANTHER" id="PTHR30477:SF0">
    <property type="entry name" value="METAL TRANSPORT SYSTEM MEMBRANE PROTEIN TM_0125-RELATED"/>
    <property type="match status" value="1"/>
</dbReference>
<dbReference type="Proteomes" id="UP000235682">
    <property type="component" value="Unassembled WGS sequence"/>
</dbReference>
<dbReference type="PANTHER" id="PTHR30477">
    <property type="entry name" value="ABC-TRANSPORTER METAL-BINDING PROTEIN"/>
    <property type="match status" value="1"/>
</dbReference>
<sequence>MEMFQYDFIQRAFIAGTAVALITPILGLLLILRRQSLLSDTLSHISLAGVALGLLLQWNPTYTTLLVVVVASVLIEYLRMVYQHYSEVSIAMMMAGGMAVALVLMNLSRNASAIKIDQFLFGSIVLISSHEVKLLITLAVAVVLLYVIFRKPLYVMSFDEATAHTAGLPIKLMSILFSVITGVAISIMMPIVGALLVSALIVIPAATAIKVSKNFTQAIIIGIIINVIGIYTGLTASYHWDTPPGASITLGFLILFLLVTFYDTMSKRMKREKYKETPEVHKPLDHKMYK</sequence>
<accession>A0A2N6SNB3</accession>
<protein>
    <submittedName>
        <fullName evidence="8">Zinc ABC transporter permease</fullName>
    </submittedName>
</protein>
<keyword evidence="5 7" id="KW-0472">Membrane</keyword>
<keyword evidence="3 6" id="KW-0812">Transmembrane</keyword>
<dbReference type="InterPro" id="IPR001626">
    <property type="entry name" value="ABC_TroCD"/>
</dbReference>
<feature type="transmembrane region" description="Helical" evidence="7">
    <location>
        <begin position="88"/>
        <end position="107"/>
    </location>
</feature>
<comment type="subcellular location">
    <subcellularLocation>
        <location evidence="6">Cell membrane</location>
        <topology evidence="6">Multi-pass membrane protein</topology>
    </subcellularLocation>
    <subcellularLocation>
        <location evidence="1">Membrane</location>
        <topology evidence="1">Multi-pass membrane protein</topology>
    </subcellularLocation>
</comment>
<organism evidence="8 9">
    <name type="scientific">Dolosicoccus paucivorans</name>
    <dbReference type="NCBI Taxonomy" id="84521"/>
    <lineage>
        <taxon>Bacteria</taxon>
        <taxon>Bacillati</taxon>
        <taxon>Bacillota</taxon>
        <taxon>Bacilli</taxon>
        <taxon>Lactobacillales</taxon>
        <taxon>Aerococcaceae</taxon>
        <taxon>Dolosicoccus</taxon>
    </lineage>
</organism>
<reference evidence="8 9" key="1">
    <citation type="submission" date="2017-09" db="EMBL/GenBank/DDBJ databases">
        <title>Bacterial strain isolated from the female urinary microbiota.</title>
        <authorList>
            <person name="Thomas-White K."/>
            <person name="Kumar N."/>
            <person name="Forster S."/>
            <person name="Putonti C."/>
            <person name="Lawley T."/>
            <person name="Wolfe A.J."/>
        </authorList>
    </citation>
    <scope>NUCLEOTIDE SEQUENCE [LARGE SCALE GENOMIC DNA]</scope>
    <source>
        <strain evidence="8 9">UMB0852</strain>
    </source>
</reference>
<keyword evidence="6" id="KW-0813">Transport</keyword>
<comment type="caution">
    <text evidence="8">The sequence shown here is derived from an EMBL/GenBank/DDBJ whole genome shotgun (WGS) entry which is preliminary data.</text>
</comment>
<feature type="transmembrane region" description="Helical" evidence="7">
    <location>
        <begin position="215"/>
        <end position="234"/>
    </location>
</feature>
<feature type="transmembrane region" description="Helical" evidence="7">
    <location>
        <begin position="63"/>
        <end position="82"/>
    </location>
</feature>
<dbReference type="SUPFAM" id="SSF81345">
    <property type="entry name" value="ABC transporter involved in vitamin B12 uptake, BtuC"/>
    <property type="match status" value="1"/>
</dbReference>
<dbReference type="GO" id="GO:0043190">
    <property type="term" value="C:ATP-binding cassette (ABC) transporter complex"/>
    <property type="evidence" value="ECO:0007669"/>
    <property type="project" value="InterPro"/>
</dbReference>
<dbReference type="AlphaFoldDB" id="A0A2N6SNB3"/>
<gene>
    <name evidence="8" type="ORF">CJ205_03770</name>
</gene>
<evidence type="ECO:0000256" key="6">
    <source>
        <dbReference type="RuleBase" id="RU003943"/>
    </source>
</evidence>
<dbReference type="EMBL" id="PNHE01000011">
    <property type="protein sequence ID" value="PMC58549.1"/>
    <property type="molecule type" value="Genomic_DNA"/>
</dbReference>
<evidence type="ECO:0000256" key="3">
    <source>
        <dbReference type="ARBA" id="ARBA00022692"/>
    </source>
</evidence>
<evidence type="ECO:0000256" key="7">
    <source>
        <dbReference type="SAM" id="Phobius"/>
    </source>
</evidence>
<evidence type="ECO:0000256" key="5">
    <source>
        <dbReference type="ARBA" id="ARBA00023136"/>
    </source>
</evidence>
<keyword evidence="9" id="KW-1185">Reference proteome</keyword>
<dbReference type="GO" id="GO:0055085">
    <property type="term" value="P:transmembrane transport"/>
    <property type="evidence" value="ECO:0007669"/>
    <property type="project" value="InterPro"/>
</dbReference>
<proteinExistence type="inferred from homology"/>
<dbReference type="STRING" id="84521.SAMN04487994_10208"/>
<dbReference type="RefSeq" id="WP_102227465.1">
    <property type="nucleotide sequence ID" value="NZ_PNFY01000005.1"/>
</dbReference>